<dbReference type="Pfam" id="PF05419">
    <property type="entry name" value="GUN4"/>
    <property type="match status" value="1"/>
</dbReference>
<dbReference type="CDD" id="cd16383">
    <property type="entry name" value="GUN4"/>
    <property type="match status" value="1"/>
</dbReference>
<dbReference type="InterPro" id="IPR008629">
    <property type="entry name" value="GUN4-like"/>
</dbReference>
<dbReference type="SUPFAM" id="SSF140869">
    <property type="entry name" value="GUN4-like"/>
    <property type="match status" value="1"/>
</dbReference>
<protein>
    <submittedName>
        <fullName evidence="2">Conserved hypothetical plastid protein</fullName>
    </submittedName>
</protein>
<dbReference type="PANTHER" id="PTHR34800:SF1">
    <property type="entry name" value="TETRAPYRROLE-BINDING PROTEIN, CHLOROPLASTIC"/>
    <property type="match status" value="1"/>
</dbReference>
<dbReference type="EMBL" id="MT193838">
    <property type="protein sequence ID" value="QIZ74581.1"/>
    <property type="molecule type" value="Genomic_DNA"/>
</dbReference>
<dbReference type="GeneID" id="54615557"/>
<dbReference type="RefSeq" id="YP_009773964.1">
    <property type="nucleotide sequence ID" value="NC_047434.1"/>
</dbReference>
<dbReference type="InterPro" id="IPR037215">
    <property type="entry name" value="GUN4-like_sf"/>
</dbReference>
<dbReference type="SUPFAM" id="SSF48371">
    <property type="entry name" value="ARM repeat"/>
    <property type="match status" value="1"/>
</dbReference>
<dbReference type="Gene3D" id="1.10.10.1770">
    <property type="entry name" value="Gun4-like"/>
    <property type="match status" value="1"/>
</dbReference>
<keyword evidence="2" id="KW-0934">Plastid</keyword>
<proteinExistence type="predicted"/>
<gene>
    <name evidence="2" type="primary">ycf53</name>
</gene>
<keyword evidence="2" id="KW-0150">Chloroplast</keyword>
<dbReference type="InterPro" id="IPR016024">
    <property type="entry name" value="ARM-type_fold"/>
</dbReference>
<dbReference type="GO" id="GO:0046906">
    <property type="term" value="F:tetrapyrrole binding"/>
    <property type="evidence" value="ECO:0007669"/>
    <property type="project" value="TreeGrafter"/>
</dbReference>
<dbReference type="AlphaFoldDB" id="A0A6H1U6V8"/>
<evidence type="ECO:0000313" key="2">
    <source>
        <dbReference type="EMBL" id="QIZ74581.1"/>
    </source>
</evidence>
<accession>A0A6H1U6V8</accession>
<reference evidence="2" key="1">
    <citation type="submission" date="2020-03" db="EMBL/GenBank/DDBJ databases">
        <title>Complete organellar genome analysis of the invasive marine red alga Caulacanthus okamurae (Caulacanthaceae, Rhodophyta) from Moss Landing, California, USA.</title>
        <authorList>
            <person name="Hughey J.R."/>
        </authorList>
    </citation>
    <scope>NUCLEOTIDE SEQUENCE</scope>
</reference>
<evidence type="ECO:0000259" key="1">
    <source>
        <dbReference type="Pfam" id="PF05419"/>
    </source>
</evidence>
<dbReference type="PANTHER" id="PTHR34800">
    <property type="entry name" value="TETRAPYRROLE-BINDING PROTEIN, CHLOROPLASTIC"/>
    <property type="match status" value="1"/>
</dbReference>
<geneLocation type="chloroplast" evidence="2"/>
<organism evidence="2">
    <name type="scientific">Caulacanthus okamurae</name>
    <dbReference type="NCBI Taxonomy" id="152008"/>
    <lineage>
        <taxon>Eukaryota</taxon>
        <taxon>Rhodophyta</taxon>
        <taxon>Florideophyceae</taxon>
        <taxon>Rhodymeniophycidae</taxon>
        <taxon>Gigartinales</taxon>
        <taxon>Caulacanthaceae</taxon>
        <taxon>Caulacanthus</taxon>
    </lineage>
</organism>
<sequence length="240" mass="28275">MDQKLSNHLLILNKIVELEHSISLSQQISLVQQIYVNGLEAQEALLELLVKRRNIQKLPFDSLDGILFEKLYNSQSNFIQQSLKSYFPHGLMDFSSSCNIEYKHLQTLLIQKQYQKADHLTQLSLCKLVGLDHNSKRNWLYFTDIPLISSDDLKNIDLLWRLYSREKFGFSSQRQIWLANDCDWEKLWMQIGWKREGIACRYPSEFTWNINAPKGHLPLSNQLRGMQVLSALFNHTFWNE</sequence>
<feature type="domain" description="GUN4-like" evidence="1">
    <location>
        <begin position="96"/>
        <end position="235"/>
    </location>
</feature>
<name>A0A6H1U6V8_9FLOR</name>
<dbReference type="Gene3D" id="1.25.40.620">
    <property type="match status" value="1"/>
</dbReference>